<evidence type="ECO:0000313" key="2">
    <source>
        <dbReference type="Proteomes" id="UP000254060"/>
    </source>
</evidence>
<sequence>MTMYRDRGELKWIPFLMPEHKALLTKYYKEIQKIEMPDIDEQVLSVYENVLNDAIFSGDLVEVKYVEKREMKRFKGLCTGRTIWSGPSSWPISGTESFMYRSRQSSTWNNRWTNALAVADEKSFAAFIDVSVKTIESGIKGNVPAKSCSTSISQIIKRISRSRLDIFWVL</sequence>
<dbReference type="AlphaFoldDB" id="A0A377HIJ5"/>
<dbReference type="Proteomes" id="UP000254060">
    <property type="component" value="Unassembled WGS sequence"/>
</dbReference>
<organism evidence="1 2">
    <name type="scientific">Exiguobacterium aurantiacum</name>
    <dbReference type="NCBI Taxonomy" id="33987"/>
    <lineage>
        <taxon>Bacteria</taxon>
        <taxon>Bacillati</taxon>
        <taxon>Bacillota</taxon>
        <taxon>Bacilli</taxon>
        <taxon>Bacillales</taxon>
        <taxon>Bacillales Family XII. Incertae Sedis</taxon>
        <taxon>Exiguobacterium</taxon>
    </lineage>
</organism>
<proteinExistence type="predicted"/>
<gene>
    <name evidence="1" type="ORF">NCTC13163_03237</name>
</gene>
<dbReference type="InterPro" id="IPR014962">
    <property type="entry name" value="YolD"/>
</dbReference>
<evidence type="ECO:0000313" key="1">
    <source>
        <dbReference type="EMBL" id="STO53256.1"/>
    </source>
</evidence>
<protein>
    <submittedName>
        <fullName evidence="1">YolD-like protein</fullName>
    </submittedName>
</protein>
<dbReference type="Pfam" id="PF08863">
    <property type="entry name" value="YolD"/>
    <property type="match status" value="1"/>
</dbReference>
<dbReference type="EMBL" id="UGGP01000002">
    <property type="protein sequence ID" value="STO53256.1"/>
    <property type="molecule type" value="Genomic_DNA"/>
</dbReference>
<accession>A0A377HIJ5</accession>
<reference evidence="1 2" key="1">
    <citation type="submission" date="2018-06" db="EMBL/GenBank/DDBJ databases">
        <authorList>
            <consortium name="Pathogen Informatics"/>
            <person name="Doyle S."/>
        </authorList>
    </citation>
    <scope>NUCLEOTIDE SEQUENCE [LARGE SCALE GENOMIC DNA]</scope>
    <source>
        <strain evidence="1 2">NCTC13163</strain>
    </source>
</reference>
<name>A0A377HIJ5_9BACL</name>